<dbReference type="SUPFAM" id="SSF51735">
    <property type="entry name" value="NAD(P)-binding Rossmann-fold domains"/>
    <property type="match status" value="1"/>
</dbReference>
<dbReference type="PRINTS" id="PR00081">
    <property type="entry name" value="GDHRDH"/>
</dbReference>
<gene>
    <name evidence="5" type="ORF">HHL11_33645</name>
</gene>
<dbReference type="Proteomes" id="UP000541185">
    <property type="component" value="Unassembled WGS sequence"/>
</dbReference>
<accession>A0A848HLV0</accession>
<dbReference type="Pfam" id="PF13561">
    <property type="entry name" value="adh_short_C2"/>
    <property type="match status" value="1"/>
</dbReference>
<evidence type="ECO:0000256" key="1">
    <source>
        <dbReference type="ARBA" id="ARBA00006484"/>
    </source>
</evidence>
<feature type="domain" description="Ketoreductase" evidence="4">
    <location>
        <begin position="17"/>
        <end position="195"/>
    </location>
</feature>
<keyword evidence="3" id="KW-0520">NAD</keyword>
<dbReference type="EMBL" id="JABBFX010000008">
    <property type="protein sequence ID" value="NML48728.1"/>
    <property type="molecule type" value="Genomic_DNA"/>
</dbReference>
<evidence type="ECO:0000256" key="3">
    <source>
        <dbReference type="ARBA" id="ARBA00023027"/>
    </source>
</evidence>
<proteinExistence type="inferred from homology"/>
<dbReference type="SMART" id="SM00822">
    <property type="entry name" value="PKS_KR"/>
    <property type="match status" value="1"/>
</dbReference>
<evidence type="ECO:0000256" key="2">
    <source>
        <dbReference type="ARBA" id="ARBA00023002"/>
    </source>
</evidence>
<dbReference type="AlphaFoldDB" id="A0A848HLV0"/>
<dbReference type="CDD" id="cd05233">
    <property type="entry name" value="SDR_c"/>
    <property type="match status" value="1"/>
</dbReference>
<keyword evidence="2" id="KW-0560">Oxidoreductase</keyword>
<sequence length="259" mass="26237">MSAVPNSAAPAPELAARRILVTGAGSGIGLATAQVLQGQGARVAAVVQDEKQAASVREQLPGAAVLVQDLLDDVGAAALPEQAARALGGALHGLAACAGVFYKKGSDDTSLDEWRHTLQLNLTAAFVLVRASIAHMREASVHDGSVVVISSQIGEVGHARGAAYAASKAGINGMVKSLALEWAGEGLRLNAVGPGPIDTPMVAAAKADPNTLAAMQASIPLGRLGQPREIGELVSFLLSPRASFITGQLICADGGFTAR</sequence>
<evidence type="ECO:0000313" key="6">
    <source>
        <dbReference type="Proteomes" id="UP000541185"/>
    </source>
</evidence>
<name>A0A848HLV0_9BURK</name>
<comment type="caution">
    <text evidence="5">The sequence shown here is derived from an EMBL/GenBank/DDBJ whole genome shotgun (WGS) entry which is preliminary data.</text>
</comment>
<dbReference type="InterPro" id="IPR020904">
    <property type="entry name" value="Sc_DH/Rdtase_CS"/>
</dbReference>
<dbReference type="GO" id="GO:0016491">
    <property type="term" value="F:oxidoreductase activity"/>
    <property type="evidence" value="ECO:0007669"/>
    <property type="project" value="UniProtKB-KW"/>
</dbReference>
<dbReference type="InterPro" id="IPR002347">
    <property type="entry name" value="SDR_fam"/>
</dbReference>
<evidence type="ECO:0000313" key="5">
    <source>
        <dbReference type="EMBL" id="NML48728.1"/>
    </source>
</evidence>
<comment type="similarity">
    <text evidence="1">Belongs to the short-chain dehydrogenases/reductases (SDR) family.</text>
</comment>
<dbReference type="Gene3D" id="3.40.50.720">
    <property type="entry name" value="NAD(P)-binding Rossmann-like Domain"/>
    <property type="match status" value="1"/>
</dbReference>
<reference evidence="5 6" key="1">
    <citation type="submission" date="2020-04" db="EMBL/GenBank/DDBJ databases">
        <title>Ramlibacter sp. G-1-2-2 isolated from soil.</title>
        <authorList>
            <person name="Dahal R.H."/>
        </authorList>
    </citation>
    <scope>NUCLEOTIDE SEQUENCE [LARGE SCALE GENOMIC DNA]</scope>
    <source>
        <strain evidence="5 6">G-1-2-2</strain>
    </source>
</reference>
<dbReference type="InterPro" id="IPR057326">
    <property type="entry name" value="KR_dom"/>
</dbReference>
<dbReference type="FunFam" id="3.40.50.720:FF:000084">
    <property type="entry name" value="Short-chain dehydrogenase reductase"/>
    <property type="match status" value="1"/>
</dbReference>
<dbReference type="InterPro" id="IPR036291">
    <property type="entry name" value="NAD(P)-bd_dom_sf"/>
</dbReference>
<dbReference type="PROSITE" id="PS00061">
    <property type="entry name" value="ADH_SHORT"/>
    <property type="match status" value="1"/>
</dbReference>
<dbReference type="PANTHER" id="PTHR24321:SF8">
    <property type="entry name" value="ESTRADIOL 17-BETA-DEHYDROGENASE 8-RELATED"/>
    <property type="match status" value="1"/>
</dbReference>
<organism evidence="5 6">
    <name type="scientific">Ramlibacter agri</name>
    <dbReference type="NCBI Taxonomy" id="2728837"/>
    <lineage>
        <taxon>Bacteria</taxon>
        <taxon>Pseudomonadati</taxon>
        <taxon>Pseudomonadota</taxon>
        <taxon>Betaproteobacteria</taxon>
        <taxon>Burkholderiales</taxon>
        <taxon>Comamonadaceae</taxon>
        <taxon>Ramlibacter</taxon>
    </lineage>
</organism>
<protein>
    <submittedName>
        <fullName evidence="5">SDR family oxidoreductase</fullName>
    </submittedName>
</protein>
<evidence type="ECO:0000259" key="4">
    <source>
        <dbReference type="SMART" id="SM00822"/>
    </source>
</evidence>
<dbReference type="RefSeq" id="WP_169423064.1">
    <property type="nucleotide sequence ID" value="NZ_JABBFX010000008.1"/>
</dbReference>
<dbReference type="PANTHER" id="PTHR24321">
    <property type="entry name" value="DEHYDROGENASES, SHORT CHAIN"/>
    <property type="match status" value="1"/>
</dbReference>
<keyword evidence="6" id="KW-1185">Reference proteome</keyword>